<dbReference type="InterPro" id="IPR015421">
    <property type="entry name" value="PyrdxlP-dep_Trfase_major"/>
</dbReference>
<evidence type="ECO:0000313" key="10">
    <source>
        <dbReference type="Proteomes" id="UP000320766"/>
    </source>
</evidence>
<comment type="cofactor">
    <cofactor evidence="1 7">
        <name>pyridoxal 5'-phosphate</name>
        <dbReference type="ChEBI" id="CHEBI:597326"/>
    </cofactor>
</comment>
<name>A0A520KX66_9EURY</name>
<dbReference type="SUPFAM" id="SSF53383">
    <property type="entry name" value="PLP-dependent transferases"/>
    <property type="match status" value="1"/>
</dbReference>
<dbReference type="EC" id="2.6.1.9" evidence="7"/>
<dbReference type="InterPro" id="IPR015422">
    <property type="entry name" value="PyrdxlP-dep_Trfase_small"/>
</dbReference>
<dbReference type="InterPro" id="IPR005861">
    <property type="entry name" value="HisP_aminotrans"/>
</dbReference>
<dbReference type="GO" id="GO:0004400">
    <property type="term" value="F:histidinol-phosphate transaminase activity"/>
    <property type="evidence" value="ECO:0007669"/>
    <property type="project" value="UniProtKB-UniRule"/>
</dbReference>
<dbReference type="HAMAP" id="MF_01023">
    <property type="entry name" value="HisC_aminotrans_2"/>
    <property type="match status" value="1"/>
</dbReference>
<sequence length="366" mass="41269">MPLHIRKIRKALEGIKEYVPGKNIEDAASRYGIDERDIIKLSSNENPYPPSRRVIEAIKSSAGKINFYPDPNTKKLYGVISGYTGLPEENVFVGAGVDGVLDTLMRVFIEAGEEVIIPIPTFSYYEITSIVHGAIPLFLKMDDNFSIFSDEILKKADREKAKMTIICSPNNPTGNIFPKKELIKILDAFDGIVLLDEAYAEFSNYTYIDLVDQYDNLIVLRTLSKAFGIAGMRVGYALLPEWIKKACLKVATPFSIGYLSIEAAYASLNDLEYLRCVVDKIKKGRRYLEDNIPFKTFPSEANFVLVDVSPLESSFAMEELMKKGLIVRDCSSFRGIGKNFIRISVGREEDNRRVVDALKEIFEELH</sequence>
<dbReference type="InterPro" id="IPR015424">
    <property type="entry name" value="PyrdxlP-dep_Trfase"/>
</dbReference>
<comment type="caution">
    <text evidence="9">The sequence shown here is derived from an EMBL/GenBank/DDBJ whole genome shotgun (WGS) entry which is preliminary data.</text>
</comment>
<dbReference type="GO" id="GO:0000105">
    <property type="term" value="P:L-histidine biosynthetic process"/>
    <property type="evidence" value="ECO:0007669"/>
    <property type="project" value="UniProtKB-UniRule"/>
</dbReference>
<evidence type="ECO:0000313" key="9">
    <source>
        <dbReference type="EMBL" id="RZN70188.1"/>
    </source>
</evidence>
<comment type="similarity">
    <text evidence="7">Belongs to the class-II pyridoxal-phosphate-dependent aminotransferase family. Histidinol-phosphate aminotransferase subfamily.</text>
</comment>
<comment type="pathway">
    <text evidence="7">Amino-acid biosynthesis; L-histidine biosynthesis; L-histidine from 5-phospho-alpha-D-ribose 1-diphosphate: step 7/9.</text>
</comment>
<evidence type="ECO:0000256" key="6">
    <source>
        <dbReference type="ARBA" id="ARBA00023102"/>
    </source>
</evidence>
<feature type="modified residue" description="N6-(pyridoxal phosphate)lysine" evidence="7">
    <location>
        <position position="225"/>
    </location>
</feature>
<dbReference type="Pfam" id="PF00155">
    <property type="entry name" value="Aminotran_1_2"/>
    <property type="match status" value="1"/>
</dbReference>
<keyword evidence="3 7" id="KW-0028">Amino-acid biosynthesis</keyword>
<protein>
    <recommendedName>
        <fullName evidence="7">Histidinol-phosphate aminotransferase</fullName>
        <ecNumber evidence="7">2.6.1.9</ecNumber>
    </recommendedName>
    <alternativeName>
        <fullName evidence="7">Imidazole acetol-phosphate transaminase</fullName>
    </alternativeName>
</protein>
<dbReference type="PANTHER" id="PTHR42885:SF2">
    <property type="entry name" value="HISTIDINOL-PHOSPHATE AMINOTRANSFERASE"/>
    <property type="match status" value="1"/>
</dbReference>
<dbReference type="NCBIfam" id="TIGR01141">
    <property type="entry name" value="hisC"/>
    <property type="match status" value="1"/>
</dbReference>
<dbReference type="Gene3D" id="3.40.640.10">
    <property type="entry name" value="Type I PLP-dependent aspartate aminotransferase-like (Major domain)"/>
    <property type="match status" value="1"/>
</dbReference>
<dbReference type="Gene3D" id="3.90.1150.10">
    <property type="entry name" value="Aspartate Aminotransferase, domain 1"/>
    <property type="match status" value="1"/>
</dbReference>
<keyword evidence="2 7" id="KW-0032">Aminotransferase</keyword>
<comment type="catalytic activity">
    <reaction evidence="7">
        <text>L-histidinol phosphate + 2-oxoglutarate = 3-(imidazol-4-yl)-2-oxopropyl phosphate + L-glutamate</text>
        <dbReference type="Rhea" id="RHEA:23744"/>
        <dbReference type="ChEBI" id="CHEBI:16810"/>
        <dbReference type="ChEBI" id="CHEBI:29985"/>
        <dbReference type="ChEBI" id="CHEBI:57766"/>
        <dbReference type="ChEBI" id="CHEBI:57980"/>
        <dbReference type="EC" id="2.6.1.9"/>
    </reaction>
</comment>
<proteinExistence type="inferred from homology"/>
<organism evidence="9 10">
    <name type="scientific">Candidatus Methanolliviera hydrocarbonicum</name>
    <dbReference type="NCBI Taxonomy" id="2491085"/>
    <lineage>
        <taxon>Archaea</taxon>
        <taxon>Methanobacteriati</taxon>
        <taxon>Methanobacteriota</taxon>
        <taxon>Candidatus Methanoliparia</taxon>
        <taxon>Candidatus Methanoliparales</taxon>
        <taxon>Candidatus Methanollivieraceae</taxon>
        <taxon>Candidatus Methanolliviera</taxon>
    </lineage>
</organism>
<accession>A0A520KX66</accession>
<dbReference type="CDD" id="cd00609">
    <property type="entry name" value="AAT_like"/>
    <property type="match status" value="1"/>
</dbReference>
<dbReference type="UniPathway" id="UPA00031">
    <property type="reaction ID" value="UER00012"/>
</dbReference>
<evidence type="ECO:0000256" key="2">
    <source>
        <dbReference type="ARBA" id="ARBA00022576"/>
    </source>
</evidence>
<dbReference type="EMBL" id="RXIL01000060">
    <property type="protein sequence ID" value="RZN70188.1"/>
    <property type="molecule type" value="Genomic_DNA"/>
</dbReference>
<keyword evidence="5 7" id="KW-0663">Pyridoxal phosphate</keyword>
<evidence type="ECO:0000256" key="1">
    <source>
        <dbReference type="ARBA" id="ARBA00001933"/>
    </source>
</evidence>
<dbReference type="Proteomes" id="UP000320766">
    <property type="component" value="Unassembled WGS sequence"/>
</dbReference>
<evidence type="ECO:0000256" key="3">
    <source>
        <dbReference type="ARBA" id="ARBA00022605"/>
    </source>
</evidence>
<gene>
    <name evidence="7" type="primary">hisC</name>
    <name evidence="9" type="ORF">EF807_03650</name>
</gene>
<dbReference type="PROSITE" id="PS00599">
    <property type="entry name" value="AA_TRANSFER_CLASS_2"/>
    <property type="match status" value="1"/>
</dbReference>
<dbReference type="GO" id="GO:0030170">
    <property type="term" value="F:pyridoxal phosphate binding"/>
    <property type="evidence" value="ECO:0007669"/>
    <property type="project" value="InterPro"/>
</dbReference>
<evidence type="ECO:0000256" key="5">
    <source>
        <dbReference type="ARBA" id="ARBA00022898"/>
    </source>
</evidence>
<evidence type="ECO:0000259" key="8">
    <source>
        <dbReference type="Pfam" id="PF00155"/>
    </source>
</evidence>
<dbReference type="InterPro" id="IPR001917">
    <property type="entry name" value="Aminotrans_II_pyridoxalP_BS"/>
</dbReference>
<dbReference type="InterPro" id="IPR004839">
    <property type="entry name" value="Aminotransferase_I/II_large"/>
</dbReference>
<keyword evidence="6 7" id="KW-0368">Histidine biosynthesis</keyword>
<evidence type="ECO:0000256" key="4">
    <source>
        <dbReference type="ARBA" id="ARBA00022679"/>
    </source>
</evidence>
<keyword evidence="4 7" id="KW-0808">Transferase</keyword>
<feature type="domain" description="Aminotransferase class I/classII large" evidence="8">
    <location>
        <begin position="37"/>
        <end position="358"/>
    </location>
</feature>
<dbReference type="AlphaFoldDB" id="A0A520KX66"/>
<reference evidence="9 10" key="1">
    <citation type="journal article" date="2019" name="Nat. Microbiol.">
        <title>Wide diversity of methane and short-chain alkane metabolisms in uncultured archaea.</title>
        <authorList>
            <person name="Borrel G."/>
            <person name="Adam P.S."/>
            <person name="McKay L.J."/>
            <person name="Chen L.X."/>
            <person name="Sierra-Garcia I.N."/>
            <person name="Sieber C.M."/>
            <person name="Letourneur Q."/>
            <person name="Ghozlane A."/>
            <person name="Andersen G.L."/>
            <person name="Li W.J."/>
            <person name="Hallam S.J."/>
            <person name="Muyzer G."/>
            <person name="de Oliveira V.M."/>
            <person name="Inskeep W.P."/>
            <person name="Banfield J.F."/>
            <person name="Gribaldo S."/>
        </authorList>
    </citation>
    <scope>NUCLEOTIDE SEQUENCE [LARGE SCALE GENOMIC DNA]</scope>
    <source>
        <strain evidence="9">NM1b</strain>
    </source>
</reference>
<evidence type="ECO:0000256" key="7">
    <source>
        <dbReference type="HAMAP-Rule" id="MF_01023"/>
    </source>
</evidence>
<dbReference type="PANTHER" id="PTHR42885">
    <property type="entry name" value="HISTIDINOL-PHOSPHATE AMINOTRANSFERASE-RELATED"/>
    <property type="match status" value="1"/>
</dbReference>